<proteinExistence type="predicted"/>
<name>A0ABY6SW32_9CLOT</name>
<comment type="caution">
    <text evidence="1">The sequence shown here is derived from an EMBL/GenBank/DDBJ whole genome shotgun (WGS) entry which is preliminary data.</text>
</comment>
<gene>
    <name evidence="1" type="ORF">NCTC10913_02770</name>
</gene>
<organism evidence="1 2">
    <name type="scientific">Clostridium carnis</name>
    <dbReference type="NCBI Taxonomy" id="1530"/>
    <lineage>
        <taxon>Bacteria</taxon>
        <taxon>Bacillati</taxon>
        <taxon>Bacillota</taxon>
        <taxon>Clostridia</taxon>
        <taxon>Eubacteriales</taxon>
        <taxon>Clostridiaceae</taxon>
        <taxon>Clostridium</taxon>
    </lineage>
</organism>
<evidence type="ECO:0000313" key="2">
    <source>
        <dbReference type="Proteomes" id="UP000277570"/>
    </source>
</evidence>
<evidence type="ECO:0000313" key="1">
    <source>
        <dbReference type="EMBL" id="VDG72448.1"/>
    </source>
</evidence>
<dbReference type="Proteomes" id="UP000277570">
    <property type="component" value="Unassembled WGS sequence"/>
</dbReference>
<keyword evidence="2" id="KW-1185">Reference proteome</keyword>
<accession>A0ABY6SW32</accession>
<dbReference type="EMBL" id="UYIN01000011">
    <property type="protein sequence ID" value="VDG72448.1"/>
    <property type="molecule type" value="Genomic_DNA"/>
</dbReference>
<protein>
    <submittedName>
        <fullName evidence="1">Uncharacterized protein</fullName>
    </submittedName>
</protein>
<reference evidence="1 2" key="1">
    <citation type="submission" date="2018-11" db="EMBL/GenBank/DDBJ databases">
        <authorList>
            <consortium name="Pathogen Informatics"/>
        </authorList>
    </citation>
    <scope>NUCLEOTIDE SEQUENCE [LARGE SCALE GENOMIC DNA]</scope>
    <source>
        <strain evidence="1 2">NCTC10913</strain>
    </source>
</reference>
<sequence length="52" mass="5822">MVILLMNLLSAAIYAHFQNSIQAIGPIVIINVFDPSKGTPKTEETSFIMEWQ</sequence>